<dbReference type="GO" id="GO:0005886">
    <property type="term" value="C:plasma membrane"/>
    <property type="evidence" value="ECO:0007669"/>
    <property type="project" value="TreeGrafter"/>
</dbReference>
<feature type="transmembrane region" description="Helical" evidence="6">
    <location>
        <begin position="496"/>
        <end position="517"/>
    </location>
</feature>
<evidence type="ECO:0000313" key="8">
    <source>
        <dbReference type="EMBL" id="EWC44389.1"/>
    </source>
</evidence>
<feature type="transmembrane region" description="Helical" evidence="6">
    <location>
        <begin position="143"/>
        <end position="163"/>
    </location>
</feature>
<evidence type="ECO:0000256" key="2">
    <source>
        <dbReference type="ARBA" id="ARBA00022692"/>
    </source>
</evidence>
<dbReference type="PRINTS" id="PR01036">
    <property type="entry name" value="TCRTETB"/>
</dbReference>
<organism evidence="8 9">
    <name type="scientific">Drechslerella stenobrocha 248</name>
    <dbReference type="NCBI Taxonomy" id="1043628"/>
    <lineage>
        <taxon>Eukaryota</taxon>
        <taxon>Fungi</taxon>
        <taxon>Dikarya</taxon>
        <taxon>Ascomycota</taxon>
        <taxon>Pezizomycotina</taxon>
        <taxon>Orbiliomycetes</taxon>
        <taxon>Orbiliales</taxon>
        <taxon>Orbiliaceae</taxon>
        <taxon>Drechslerella</taxon>
    </lineage>
</organism>
<dbReference type="Gene3D" id="1.20.1250.20">
    <property type="entry name" value="MFS general substrate transporter like domains"/>
    <property type="match status" value="2"/>
</dbReference>
<feature type="transmembrane region" description="Helical" evidence="6">
    <location>
        <begin position="175"/>
        <end position="195"/>
    </location>
</feature>
<evidence type="ECO:0000256" key="6">
    <source>
        <dbReference type="SAM" id="Phobius"/>
    </source>
</evidence>
<keyword evidence="3 6" id="KW-1133">Transmembrane helix</keyword>
<evidence type="ECO:0000256" key="3">
    <source>
        <dbReference type="ARBA" id="ARBA00022989"/>
    </source>
</evidence>
<keyword evidence="2 6" id="KW-0812">Transmembrane</keyword>
<feature type="region of interest" description="Disordered" evidence="5">
    <location>
        <begin position="1"/>
        <end position="44"/>
    </location>
</feature>
<feature type="transmembrane region" description="Helical" evidence="6">
    <location>
        <begin position="463"/>
        <end position="484"/>
    </location>
</feature>
<dbReference type="GO" id="GO:0022857">
    <property type="term" value="F:transmembrane transporter activity"/>
    <property type="evidence" value="ECO:0007669"/>
    <property type="project" value="InterPro"/>
</dbReference>
<keyword evidence="4 6" id="KW-0472">Membrane</keyword>
<dbReference type="InterPro" id="IPR011701">
    <property type="entry name" value="MFS"/>
</dbReference>
<dbReference type="AlphaFoldDB" id="W7HMQ2"/>
<feature type="compositionally biased region" description="Basic and acidic residues" evidence="5">
    <location>
        <begin position="1"/>
        <end position="18"/>
    </location>
</feature>
<evidence type="ECO:0000256" key="5">
    <source>
        <dbReference type="SAM" id="MobiDB-lite"/>
    </source>
</evidence>
<dbReference type="HOGENOM" id="CLU_000960_26_0_1"/>
<dbReference type="OrthoDB" id="6770063at2759"/>
<protein>
    <recommendedName>
        <fullName evidence="7">Major facilitator superfamily (MFS) profile domain-containing protein</fullName>
    </recommendedName>
</protein>
<gene>
    <name evidence="8" type="ORF">DRE_01215</name>
</gene>
<dbReference type="EMBL" id="KI966443">
    <property type="protein sequence ID" value="EWC44389.1"/>
    <property type="molecule type" value="Genomic_DNA"/>
</dbReference>
<evidence type="ECO:0000313" key="9">
    <source>
        <dbReference type="Proteomes" id="UP000024837"/>
    </source>
</evidence>
<name>W7HMQ2_9PEZI</name>
<dbReference type="InterPro" id="IPR036259">
    <property type="entry name" value="MFS_trans_sf"/>
</dbReference>
<comment type="subcellular location">
    <subcellularLocation>
        <location evidence="1">Membrane</location>
        <topology evidence="1">Multi-pass membrane protein</topology>
    </subcellularLocation>
</comment>
<evidence type="ECO:0000259" key="7">
    <source>
        <dbReference type="PROSITE" id="PS50850"/>
    </source>
</evidence>
<reference evidence="8 9" key="1">
    <citation type="submission" date="2013-05" db="EMBL/GenBank/DDBJ databases">
        <title>Drechslerella stenobrocha genome reveals carnivorous origination and mechanical trapping mechanism of predatory fungi.</title>
        <authorList>
            <person name="Liu X."/>
            <person name="Zhang W."/>
            <person name="Liu K."/>
        </authorList>
    </citation>
    <scope>NUCLEOTIDE SEQUENCE [LARGE SCALE GENOMIC DNA]</scope>
    <source>
        <strain evidence="8 9">248</strain>
    </source>
</reference>
<keyword evidence="9" id="KW-1185">Reference proteome</keyword>
<evidence type="ECO:0000256" key="1">
    <source>
        <dbReference type="ARBA" id="ARBA00004141"/>
    </source>
</evidence>
<feature type="transmembrane region" description="Helical" evidence="6">
    <location>
        <begin position="316"/>
        <end position="339"/>
    </location>
</feature>
<dbReference type="PANTHER" id="PTHR23501">
    <property type="entry name" value="MAJOR FACILITATOR SUPERFAMILY"/>
    <property type="match status" value="1"/>
</dbReference>
<dbReference type="InterPro" id="IPR020846">
    <property type="entry name" value="MFS_dom"/>
</dbReference>
<accession>W7HMQ2</accession>
<feature type="domain" description="Major facilitator superfamily (MFS) profile" evidence="7">
    <location>
        <begin position="111"/>
        <end position="627"/>
    </location>
</feature>
<dbReference type="Proteomes" id="UP000024837">
    <property type="component" value="Unassembled WGS sequence"/>
</dbReference>
<feature type="transmembrane region" description="Helical" evidence="6">
    <location>
        <begin position="400"/>
        <end position="426"/>
    </location>
</feature>
<feature type="transmembrane region" description="Helical" evidence="6">
    <location>
        <begin position="111"/>
        <end position="137"/>
    </location>
</feature>
<dbReference type="SUPFAM" id="SSF103473">
    <property type="entry name" value="MFS general substrate transporter"/>
    <property type="match status" value="2"/>
</dbReference>
<feature type="transmembrane region" description="Helical" evidence="6">
    <location>
        <begin position="234"/>
        <end position="253"/>
    </location>
</feature>
<proteinExistence type="predicted"/>
<dbReference type="PROSITE" id="PS50850">
    <property type="entry name" value="MFS"/>
    <property type="match status" value="1"/>
</dbReference>
<feature type="transmembrane region" description="Helical" evidence="6">
    <location>
        <begin position="345"/>
        <end position="367"/>
    </location>
</feature>
<feature type="transmembrane region" description="Helical" evidence="6">
    <location>
        <begin position="529"/>
        <end position="549"/>
    </location>
</feature>
<evidence type="ECO:0000256" key="4">
    <source>
        <dbReference type="ARBA" id="ARBA00023136"/>
    </source>
</evidence>
<dbReference type="PANTHER" id="PTHR23501:SF39">
    <property type="entry name" value="MULTIDRUG TRANSPORTER, PUTATIVE (AFU_ORTHOLOGUE AFUA_1G05010)-RELATED"/>
    <property type="match status" value="1"/>
</dbReference>
<dbReference type="Pfam" id="PF07690">
    <property type="entry name" value="MFS_1"/>
    <property type="match status" value="1"/>
</dbReference>
<sequence length="675" mass="74444">MTKDDNKQKLCAHQRDSLTTDFPPVTTESGAVPQPESPPVPNEQQMPRIAQWANSRSYVKKGISYLLSSKEDRERAQGNRQNFVAHAEPPMPVCEICKENDKQRRKYRWKLVLTLLIPNFMNSLDLTIIATAVPIIASDFDRISQLSWIVNAFTLTSTAFVISYGQFSDVFGRHLVLQFSIFCVLIGSLVCALAHNYGLFLFGRALQGLGYAGIATLTKIILSDKVSLKDNSTNNTIFAFLNGLSFSVGPVIGGYLTGVNWRWCFWINLPMSAVSHVAVFFVMRKELLGPQPQITTDEHGNVISIERHGFLEKLSVIDYGGIAIFLAGACLFVLGLLWGGADYPWVSAAVLVPLILGALLICCFFYYEHLMEPGNRMAKAFPNQTAMLPWKILKKRDIGVLSYLNFTTGMALFSAFYFVSVYFTVVEGYEPWRAGIQLLYYTPGLGVGVYMAMFICNVWPKQTWLPMFFGSWIEPIGLALLTYALNIRHVPMVNGFLALSGVGTGIRLMPGTLHAVGIEPKQIARVVSLMSFVLPLGGTLGLTMMGSVFNNKLATGFHDIGAGATGLAGKESGRSAQSLEEIRSLPAPILAMVEDVAKQAVVWSYVSIVPLIALGGVVACFLGNVQITGASLDDLDTNEEDKRGEVVDEPYLFWLLKNRRRLGKKEEGEPKQAEA</sequence>
<feature type="transmembrane region" description="Helical" evidence="6">
    <location>
        <begin position="602"/>
        <end position="622"/>
    </location>
</feature>
<feature type="transmembrane region" description="Helical" evidence="6">
    <location>
        <begin position="438"/>
        <end position="456"/>
    </location>
</feature>